<dbReference type="HOGENOM" id="CLU_000288_18_3_1"/>
<feature type="chain" id="PRO_5005405955" evidence="13">
    <location>
        <begin position="27"/>
        <end position="992"/>
    </location>
</feature>
<dbReference type="InterPro" id="IPR001611">
    <property type="entry name" value="Leu-rich_rpt"/>
</dbReference>
<accession>A0A061GEE0</accession>
<sequence length="992" mass="110118">MKKSGNHLLKLNFVQLFLCFLCFGNANDLNIGCSDIEKKALLVFKESLTDPFGRLSSWVGEDCCQWHGVSCKSETGQVTKLDLRNSLQTNKAAQKKSALRGKINSSLLNLKNLRYLDLSMNNFEGSPIPQVIGSLRTLSYLNLSYAQLGGSIPPHLGNLSNLQYLDLHSYSDSSSKLIATDLLWLRGLPSLEYLDMGGVDLSAVTDWLQQVNMLPSLSELYLSSCKLLTFPFFLPFVNFTSLVAVDMSNNLFNSPMPGWIFNITGLKSIFLSSNNLIGTIPRAFANMHSLQHLDLSHQFLEGTVPGILGNLSNLKSLTLAFNNLSGNLIEFTDGLSKNNSLEVLDLTQNRFSGHLPDALGNLTNLRSLVLRENMFWGSIPESIRLFSSLQHLSLFGNPMNGSIPESIGQLSQLVVLDFGQTAWRGTISEQHFSNLTKLEKLEISSTSRKKALTFSWGSQWTPPFNLKSIIIAHNKVGPSFPEWIKTQSNLATLFLNDVEISGKLPDWFWSWCSQRIDDLDLANNNISGTLPRSLQFHYETNVYLISNHLEGPIPLWSNVRRLYLWSNSFSGPIPDNISETMPMLRDLDLSRNFLTGGIPSSIVKLKDLISLVLSDNNLSGELPQDWSQVQRLQVLDLANNSLSGEIPGSMGALHSLRLLILSSNSFVGEIPFSLQNCRGLWSFDLGKNKFSGKVPTWIGDSTPLLMILSLRSNLFTGNIPRHLCHLRSLHVMDLADNNLSGVIPTCLGNLTGMASEVQFEDAKRYEGNVMIVAKGREIEYSSTLPLVKIIDLSANNLTGKVPEEIIKLHRLGTLNLSNNHLTGSIPSNIGNLYLLETLDFSRNQLSGSIPPSLSSISSLNHLNLSYNDLVGKIPSGNQLQTLNDPSIYKGNPGLCGVPLTNKCEDDRMSSDPHGDGDDTGENNVIEMKWFYIGILVGFLLGFWGVCGTLLLKKSWRLAYFQFIDEGKEKASMFIAVSLARWQRKLDSSRSRM</sequence>
<dbReference type="FunFam" id="3.80.10.10:FF:000095">
    <property type="entry name" value="LRR receptor-like serine/threonine-protein kinase GSO1"/>
    <property type="match status" value="1"/>
</dbReference>
<keyword evidence="6 13" id="KW-0732">Signal</keyword>
<dbReference type="FunFam" id="3.80.10.10:FF:000111">
    <property type="entry name" value="LRR receptor-like serine/threonine-protein kinase ERECTA"/>
    <property type="match status" value="1"/>
</dbReference>
<proteinExistence type="inferred from homology"/>
<evidence type="ECO:0000256" key="11">
    <source>
        <dbReference type="ARBA" id="ARBA00023180"/>
    </source>
</evidence>
<dbReference type="FunFam" id="3.80.10.10:FF:000649">
    <property type="entry name" value="Leucine Rich Repeat family protein"/>
    <property type="match status" value="1"/>
</dbReference>
<keyword evidence="9 12" id="KW-0472">Membrane</keyword>
<dbReference type="Proteomes" id="UP000026915">
    <property type="component" value="Chromosome 6"/>
</dbReference>
<keyword evidence="17" id="KW-1185">Reference proteome</keyword>
<dbReference type="Pfam" id="PF13855">
    <property type="entry name" value="LRR_8"/>
    <property type="match status" value="2"/>
</dbReference>
<dbReference type="PANTHER" id="PTHR48063:SF90">
    <property type="entry name" value="OS11G0565920 PROTEIN"/>
    <property type="match status" value="1"/>
</dbReference>
<evidence type="ECO:0000259" key="14">
    <source>
        <dbReference type="Pfam" id="PF08263"/>
    </source>
</evidence>
<feature type="signal peptide" evidence="13">
    <location>
        <begin position="1"/>
        <end position="26"/>
    </location>
</feature>
<dbReference type="SUPFAM" id="SSF52058">
    <property type="entry name" value="L domain-like"/>
    <property type="match status" value="3"/>
</dbReference>
<keyword evidence="8 12" id="KW-1133">Transmembrane helix</keyword>
<dbReference type="Pfam" id="PF23598">
    <property type="entry name" value="LRR_14"/>
    <property type="match status" value="1"/>
</dbReference>
<dbReference type="PANTHER" id="PTHR48063">
    <property type="entry name" value="LRR RECEPTOR-LIKE KINASE"/>
    <property type="match status" value="1"/>
</dbReference>
<evidence type="ECO:0000256" key="7">
    <source>
        <dbReference type="ARBA" id="ARBA00022737"/>
    </source>
</evidence>
<evidence type="ECO:0000256" key="1">
    <source>
        <dbReference type="ARBA" id="ARBA00004251"/>
    </source>
</evidence>
<gene>
    <name evidence="16" type="ORF">TCM_029355</name>
</gene>
<dbReference type="Pfam" id="PF08263">
    <property type="entry name" value="LRRNT_2"/>
    <property type="match status" value="1"/>
</dbReference>
<dbReference type="Gene3D" id="3.80.10.10">
    <property type="entry name" value="Ribonuclease Inhibitor"/>
    <property type="match status" value="3"/>
</dbReference>
<evidence type="ECO:0000256" key="4">
    <source>
        <dbReference type="ARBA" id="ARBA00022614"/>
    </source>
</evidence>
<evidence type="ECO:0000256" key="5">
    <source>
        <dbReference type="ARBA" id="ARBA00022692"/>
    </source>
</evidence>
<dbReference type="InterPro" id="IPR046956">
    <property type="entry name" value="RLP23-like"/>
</dbReference>
<dbReference type="EMBL" id="CM001884">
    <property type="protein sequence ID" value="EOY27517.1"/>
    <property type="molecule type" value="Genomic_DNA"/>
</dbReference>
<evidence type="ECO:0000256" key="13">
    <source>
        <dbReference type="SAM" id="SignalP"/>
    </source>
</evidence>
<organism evidence="16 17">
    <name type="scientific">Theobroma cacao</name>
    <name type="common">Cacao</name>
    <name type="synonym">Cocoa</name>
    <dbReference type="NCBI Taxonomy" id="3641"/>
    <lineage>
        <taxon>Eukaryota</taxon>
        <taxon>Viridiplantae</taxon>
        <taxon>Streptophyta</taxon>
        <taxon>Embryophyta</taxon>
        <taxon>Tracheophyta</taxon>
        <taxon>Spermatophyta</taxon>
        <taxon>Magnoliopsida</taxon>
        <taxon>eudicotyledons</taxon>
        <taxon>Gunneridae</taxon>
        <taxon>Pentapetalae</taxon>
        <taxon>rosids</taxon>
        <taxon>malvids</taxon>
        <taxon>Malvales</taxon>
        <taxon>Malvaceae</taxon>
        <taxon>Byttnerioideae</taxon>
        <taxon>Theobroma</taxon>
    </lineage>
</organism>
<keyword evidence="3" id="KW-1003">Cell membrane</keyword>
<dbReference type="AlphaFoldDB" id="A0A061GEE0"/>
<evidence type="ECO:0000256" key="10">
    <source>
        <dbReference type="ARBA" id="ARBA00023170"/>
    </source>
</evidence>
<reference evidence="16 17" key="1">
    <citation type="journal article" date="2013" name="Genome Biol.">
        <title>The genome sequence of the most widely cultivated cacao type and its use to identify candidate genes regulating pod color.</title>
        <authorList>
            <person name="Motamayor J.C."/>
            <person name="Mockaitis K."/>
            <person name="Schmutz J."/>
            <person name="Haiminen N."/>
            <person name="Iii D.L."/>
            <person name="Cornejo O."/>
            <person name="Findley S.D."/>
            <person name="Zheng P."/>
            <person name="Utro F."/>
            <person name="Royaert S."/>
            <person name="Saski C."/>
            <person name="Jenkins J."/>
            <person name="Podicheti R."/>
            <person name="Zhao M."/>
            <person name="Scheffler B.E."/>
            <person name="Stack J.C."/>
            <person name="Feltus F.A."/>
            <person name="Mustiga G.M."/>
            <person name="Amores F."/>
            <person name="Phillips W."/>
            <person name="Marelli J.P."/>
            <person name="May G.D."/>
            <person name="Shapiro H."/>
            <person name="Ma J."/>
            <person name="Bustamante C.D."/>
            <person name="Schnell R.J."/>
            <person name="Main D."/>
            <person name="Gilbert D."/>
            <person name="Parida L."/>
            <person name="Kuhn D.N."/>
        </authorList>
    </citation>
    <scope>NUCLEOTIDE SEQUENCE [LARGE SCALE GENOMIC DNA]</scope>
    <source>
        <strain evidence="17">cv. Matina 1-6</strain>
    </source>
</reference>
<dbReference type="InterPro" id="IPR055414">
    <property type="entry name" value="LRR_R13L4/SHOC2-like"/>
</dbReference>
<dbReference type="InterPro" id="IPR003591">
    <property type="entry name" value="Leu-rich_rpt_typical-subtyp"/>
</dbReference>
<protein>
    <submittedName>
        <fullName evidence="16">Disease resistance family protein / LRR family protein, putative</fullName>
    </submittedName>
</protein>
<dbReference type="InterPro" id="IPR032675">
    <property type="entry name" value="LRR_dom_sf"/>
</dbReference>
<dbReference type="SMART" id="SM00369">
    <property type="entry name" value="LRR_TYP"/>
    <property type="match status" value="12"/>
</dbReference>
<dbReference type="Gramene" id="EOY27517">
    <property type="protein sequence ID" value="EOY27517"/>
    <property type="gene ID" value="TCM_029355"/>
</dbReference>
<dbReference type="eggNOG" id="KOG0619">
    <property type="taxonomic scope" value="Eukaryota"/>
</dbReference>
<keyword evidence="7" id="KW-0677">Repeat</keyword>
<evidence type="ECO:0000256" key="3">
    <source>
        <dbReference type="ARBA" id="ARBA00022475"/>
    </source>
</evidence>
<dbReference type="InParanoid" id="A0A061GEE0"/>
<evidence type="ECO:0000313" key="16">
    <source>
        <dbReference type="EMBL" id="EOY27517.1"/>
    </source>
</evidence>
<comment type="similarity">
    <text evidence="2">Belongs to the RLP family.</text>
</comment>
<feature type="domain" description="Leucine-rich repeat-containing N-terminal plant-type" evidence="14">
    <location>
        <begin position="37"/>
        <end position="71"/>
    </location>
</feature>
<dbReference type="Pfam" id="PF00560">
    <property type="entry name" value="LRR_1"/>
    <property type="match status" value="8"/>
</dbReference>
<evidence type="ECO:0000259" key="15">
    <source>
        <dbReference type="Pfam" id="PF23598"/>
    </source>
</evidence>
<evidence type="ECO:0000313" key="17">
    <source>
        <dbReference type="Proteomes" id="UP000026915"/>
    </source>
</evidence>
<evidence type="ECO:0000256" key="2">
    <source>
        <dbReference type="ARBA" id="ARBA00009592"/>
    </source>
</evidence>
<keyword evidence="4" id="KW-0433">Leucine-rich repeat</keyword>
<evidence type="ECO:0000256" key="12">
    <source>
        <dbReference type="SAM" id="Phobius"/>
    </source>
</evidence>
<evidence type="ECO:0000256" key="8">
    <source>
        <dbReference type="ARBA" id="ARBA00022989"/>
    </source>
</evidence>
<dbReference type="GO" id="GO:0005886">
    <property type="term" value="C:plasma membrane"/>
    <property type="evidence" value="ECO:0007669"/>
    <property type="project" value="UniProtKB-SubCell"/>
</dbReference>
<evidence type="ECO:0000256" key="9">
    <source>
        <dbReference type="ARBA" id="ARBA00023136"/>
    </source>
</evidence>
<keyword evidence="10" id="KW-0675">Receptor</keyword>
<feature type="transmembrane region" description="Helical" evidence="12">
    <location>
        <begin position="929"/>
        <end position="951"/>
    </location>
</feature>
<dbReference type="InterPro" id="IPR013210">
    <property type="entry name" value="LRR_N_plant-typ"/>
</dbReference>
<feature type="domain" description="Disease resistance R13L4/SHOC-2-like LRR" evidence="15">
    <location>
        <begin position="308"/>
        <end position="494"/>
    </location>
</feature>
<name>A0A061GEE0_THECC</name>
<dbReference type="FunFam" id="3.80.10.10:FF:000383">
    <property type="entry name" value="Leucine-rich repeat receptor protein kinase EMS1"/>
    <property type="match status" value="1"/>
</dbReference>
<comment type="subcellular location">
    <subcellularLocation>
        <location evidence="1">Cell membrane</location>
        <topology evidence="1">Single-pass type I membrane protein</topology>
    </subcellularLocation>
</comment>
<keyword evidence="5 12" id="KW-0812">Transmembrane</keyword>
<dbReference type="SUPFAM" id="SSF52047">
    <property type="entry name" value="RNI-like"/>
    <property type="match status" value="1"/>
</dbReference>
<keyword evidence="11" id="KW-0325">Glycoprotein</keyword>
<dbReference type="OMA" id="CMEMERA"/>
<evidence type="ECO:0000256" key="6">
    <source>
        <dbReference type="ARBA" id="ARBA00022729"/>
    </source>
</evidence>